<reference evidence="6" key="1">
    <citation type="submission" date="2023-03" db="EMBL/GenBank/DDBJ databases">
        <title>Actinoallomurus iriomotensis NBRC 103684.</title>
        <authorList>
            <person name="Ichikawa N."/>
            <person name="Sato H."/>
            <person name="Tonouchi N."/>
        </authorList>
    </citation>
    <scope>NUCLEOTIDE SEQUENCE</scope>
    <source>
        <strain evidence="6">NBRC 103684</strain>
    </source>
</reference>
<dbReference type="InterPro" id="IPR000873">
    <property type="entry name" value="AMP-dep_synth/lig_dom"/>
</dbReference>
<evidence type="ECO:0000313" key="6">
    <source>
        <dbReference type="EMBL" id="GLY88035.1"/>
    </source>
</evidence>
<comment type="similarity">
    <text evidence="1">Belongs to the ATP-dependent AMP-binding enzyme family.</text>
</comment>
<dbReference type="Gene3D" id="3.30.300.30">
    <property type="match status" value="1"/>
</dbReference>
<name>A0A9W6S4F2_9ACTN</name>
<dbReference type="InterPro" id="IPR045851">
    <property type="entry name" value="AMP-bd_C_sf"/>
</dbReference>
<feature type="domain" description="AMP-binding enzyme C-terminal" evidence="5">
    <location>
        <begin position="447"/>
        <end position="520"/>
    </location>
</feature>
<dbReference type="SUPFAM" id="SSF56801">
    <property type="entry name" value="Acetyl-CoA synthetase-like"/>
    <property type="match status" value="1"/>
</dbReference>
<keyword evidence="7" id="KW-1185">Reference proteome</keyword>
<dbReference type="InterPro" id="IPR025110">
    <property type="entry name" value="AMP-bd_C"/>
</dbReference>
<dbReference type="PANTHER" id="PTHR43767">
    <property type="entry name" value="LONG-CHAIN-FATTY-ACID--COA LIGASE"/>
    <property type="match status" value="1"/>
</dbReference>
<dbReference type="AlphaFoldDB" id="A0A9W6S4F2"/>
<feature type="domain" description="AMP-dependent synthetase/ligase" evidence="4">
    <location>
        <begin position="8"/>
        <end position="396"/>
    </location>
</feature>
<dbReference type="InterPro" id="IPR050237">
    <property type="entry name" value="ATP-dep_AMP-bd_enzyme"/>
</dbReference>
<evidence type="ECO:0000313" key="7">
    <source>
        <dbReference type="Proteomes" id="UP001165074"/>
    </source>
</evidence>
<dbReference type="CDD" id="cd17631">
    <property type="entry name" value="FACL_FadD13-like"/>
    <property type="match status" value="1"/>
</dbReference>
<evidence type="ECO:0000259" key="4">
    <source>
        <dbReference type="Pfam" id="PF00501"/>
    </source>
</evidence>
<organism evidence="6 7">
    <name type="scientific">Actinoallomurus iriomotensis</name>
    <dbReference type="NCBI Taxonomy" id="478107"/>
    <lineage>
        <taxon>Bacteria</taxon>
        <taxon>Bacillati</taxon>
        <taxon>Actinomycetota</taxon>
        <taxon>Actinomycetes</taxon>
        <taxon>Streptosporangiales</taxon>
        <taxon>Thermomonosporaceae</taxon>
        <taxon>Actinoallomurus</taxon>
    </lineage>
</organism>
<dbReference type="Gene3D" id="3.40.50.12780">
    <property type="entry name" value="N-terminal domain of ligase-like"/>
    <property type="match status" value="1"/>
</dbReference>
<evidence type="ECO:0000256" key="2">
    <source>
        <dbReference type="ARBA" id="ARBA00022598"/>
    </source>
</evidence>
<feature type="region of interest" description="Disordered" evidence="3">
    <location>
        <begin position="139"/>
        <end position="178"/>
    </location>
</feature>
<comment type="caution">
    <text evidence="6">The sequence shown here is derived from an EMBL/GenBank/DDBJ whole genome shotgun (WGS) entry which is preliminary data.</text>
</comment>
<dbReference type="GO" id="GO:0016878">
    <property type="term" value="F:acid-thiol ligase activity"/>
    <property type="evidence" value="ECO:0007669"/>
    <property type="project" value="UniProtKB-ARBA"/>
</dbReference>
<accession>A0A9W6S4F2</accession>
<proteinExistence type="inferred from homology"/>
<keyword evidence="2" id="KW-0436">Ligase</keyword>
<sequence>MNLTGMLRECAATRPDQIAYIYQDEQVTFAEFDRRVDEVAAALRASGVGPGDRVAVLDKNSLACVELLFGAARAGGVQVPVNYRLAPAEVAYIVDNAKAKVLVAGAEFTPVLDAIADGLQHTEHVIVVGESERYEEYSSWSGSDRASGVGGEGRAARGASEERTRPEDTASAHEAERRDDTGEVFVQLYSSGTTGRPKGVMLTHDNFAALLPVVDQLWNLGPESVDMVAMPLYHIAGCALAVGVVYAGIPAVIIREPDPVAIARAIEAHRVTHVFLVPALLLFMQQIPQVREADMSSLRLLLYGASPISDEVLRGAMALLPGTGFMQVYGLTETTGSITYLPPEDHVPDGARLRSAGVAGPGVELRILDPATGDALPTGQVGEIVCRSTQNMRGYWSLDQATRETLLPGGWLRTGDAGYLDEDGYLFIHDRVKDMIISGGENIYPAEVENVLMSHPAVADCAVIGVPHEKWGETPKAIVVRGGEVTERELIDHCRERLAHFKCPTSVEWVDTIPRNPTGKVLKRQLREPYWAGESRAVH</sequence>
<dbReference type="Pfam" id="PF13193">
    <property type="entry name" value="AMP-binding_C"/>
    <property type="match status" value="1"/>
</dbReference>
<dbReference type="NCBIfam" id="NF004837">
    <property type="entry name" value="PRK06187.1"/>
    <property type="match status" value="1"/>
</dbReference>
<evidence type="ECO:0000259" key="5">
    <source>
        <dbReference type="Pfam" id="PF13193"/>
    </source>
</evidence>
<dbReference type="FunFam" id="3.30.300.30:FF:000008">
    <property type="entry name" value="2,3-dihydroxybenzoate-AMP ligase"/>
    <property type="match status" value="1"/>
</dbReference>
<evidence type="ECO:0000256" key="3">
    <source>
        <dbReference type="SAM" id="MobiDB-lite"/>
    </source>
</evidence>
<dbReference type="InterPro" id="IPR042099">
    <property type="entry name" value="ANL_N_sf"/>
</dbReference>
<dbReference type="PANTHER" id="PTHR43767:SF1">
    <property type="entry name" value="NONRIBOSOMAL PEPTIDE SYNTHASE PES1 (EUROFUNG)-RELATED"/>
    <property type="match status" value="1"/>
</dbReference>
<dbReference type="Pfam" id="PF00501">
    <property type="entry name" value="AMP-binding"/>
    <property type="match status" value="1"/>
</dbReference>
<evidence type="ECO:0000256" key="1">
    <source>
        <dbReference type="ARBA" id="ARBA00006432"/>
    </source>
</evidence>
<dbReference type="EMBL" id="BSTK01000009">
    <property type="protein sequence ID" value="GLY88035.1"/>
    <property type="molecule type" value="Genomic_DNA"/>
</dbReference>
<feature type="compositionally biased region" description="Basic and acidic residues" evidence="3">
    <location>
        <begin position="159"/>
        <end position="178"/>
    </location>
</feature>
<gene>
    <name evidence="6" type="ORF">Airi02_059640</name>
</gene>
<protein>
    <submittedName>
        <fullName evidence="6">Acyl-CoA synthetase</fullName>
    </submittedName>
</protein>
<dbReference type="Proteomes" id="UP001165074">
    <property type="component" value="Unassembled WGS sequence"/>
</dbReference>